<keyword evidence="1" id="KW-0695">RNA-directed DNA polymerase</keyword>
<evidence type="ECO:0000313" key="1">
    <source>
        <dbReference type="EMBL" id="OWZ16157.1"/>
    </source>
</evidence>
<organism evidence="1 2">
    <name type="scientific">Phytophthora megakarya</name>
    <dbReference type="NCBI Taxonomy" id="4795"/>
    <lineage>
        <taxon>Eukaryota</taxon>
        <taxon>Sar</taxon>
        <taxon>Stramenopiles</taxon>
        <taxon>Oomycota</taxon>
        <taxon>Peronosporomycetes</taxon>
        <taxon>Peronosporales</taxon>
        <taxon>Peronosporaceae</taxon>
        <taxon>Phytophthora</taxon>
    </lineage>
</organism>
<sequence>MQLFWEVWTTTSDSSKATRSMRQFCMNCERSAATMKDTTQAQIQRVLKVENVDQESQEDQVQDLTEVDLRWIHAYKSFGVLQSKITITPILRHFDPDRRATVMEYDKTYNPCIKDKDEILGALIASITPRSDADKALILLAPKKEPRRKIQTSTPTIKRDKDLYAIRRVKRGGGAYSAILWKLPECSVLKARSGYDEGLTANEEEYHGLLLRLNYWKTWIHGAW</sequence>
<protein>
    <submittedName>
        <fullName evidence="1">Reverse transcriptase</fullName>
    </submittedName>
</protein>
<comment type="caution">
    <text evidence="1">The sequence shown here is derived from an EMBL/GenBank/DDBJ whole genome shotgun (WGS) entry which is preliminary data.</text>
</comment>
<reference evidence="2" key="1">
    <citation type="submission" date="2017-03" db="EMBL/GenBank/DDBJ databases">
        <title>Phytopthora megakarya and P. palmivora, two closely related causual agents of cacao black pod achieved similar genome size and gene model numbers by different mechanisms.</title>
        <authorList>
            <person name="Ali S."/>
            <person name="Shao J."/>
            <person name="Larry D.J."/>
            <person name="Kronmiller B."/>
            <person name="Shen D."/>
            <person name="Strem M.D."/>
            <person name="Melnick R.L."/>
            <person name="Guiltinan M.J."/>
            <person name="Tyler B.M."/>
            <person name="Meinhardt L.W."/>
            <person name="Bailey B.A."/>
        </authorList>
    </citation>
    <scope>NUCLEOTIDE SEQUENCE [LARGE SCALE GENOMIC DNA]</scope>
    <source>
        <strain evidence="2">zdho120</strain>
    </source>
</reference>
<dbReference type="AlphaFoldDB" id="A0A225WGL8"/>
<evidence type="ECO:0000313" key="2">
    <source>
        <dbReference type="Proteomes" id="UP000198211"/>
    </source>
</evidence>
<dbReference type="GO" id="GO:0003964">
    <property type="term" value="F:RNA-directed DNA polymerase activity"/>
    <property type="evidence" value="ECO:0007669"/>
    <property type="project" value="UniProtKB-KW"/>
</dbReference>
<keyword evidence="2" id="KW-1185">Reference proteome</keyword>
<dbReference type="Proteomes" id="UP000198211">
    <property type="component" value="Unassembled WGS sequence"/>
</dbReference>
<dbReference type="EMBL" id="NBNE01000985">
    <property type="protein sequence ID" value="OWZ16157.1"/>
    <property type="molecule type" value="Genomic_DNA"/>
</dbReference>
<accession>A0A225WGL8</accession>
<dbReference type="OrthoDB" id="124958at2759"/>
<name>A0A225WGL8_9STRA</name>
<proteinExistence type="predicted"/>
<keyword evidence="1" id="KW-0808">Transferase</keyword>
<keyword evidence="1" id="KW-0548">Nucleotidyltransferase</keyword>
<gene>
    <name evidence="1" type="ORF">PHMEG_00010088</name>
</gene>